<comment type="caution">
    <text evidence="5">The sequence shown here is derived from an EMBL/GenBank/DDBJ whole genome shotgun (WGS) entry which is preliminary data.</text>
</comment>
<dbReference type="AlphaFoldDB" id="A0A401P7F4"/>
<reference evidence="5 6" key="1">
    <citation type="journal article" date="2018" name="Nat. Ecol. Evol.">
        <title>Shark genomes provide insights into elasmobranch evolution and the origin of vertebrates.</title>
        <authorList>
            <person name="Hara Y"/>
            <person name="Yamaguchi K"/>
            <person name="Onimaru K"/>
            <person name="Kadota M"/>
            <person name="Koyanagi M"/>
            <person name="Keeley SD"/>
            <person name="Tatsumi K"/>
            <person name="Tanaka K"/>
            <person name="Motone F"/>
            <person name="Kageyama Y"/>
            <person name="Nozu R"/>
            <person name="Adachi N"/>
            <person name="Nishimura O"/>
            <person name="Nakagawa R"/>
            <person name="Tanegashima C"/>
            <person name="Kiyatake I"/>
            <person name="Matsumoto R"/>
            <person name="Murakumo K"/>
            <person name="Nishida K"/>
            <person name="Terakita A"/>
            <person name="Kuratani S"/>
            <person name="Sato K"/>
            <person name="Hyodo S Kuraku.S."/>
        </authorList>
    </citation>
    <scope>NUCLEOTIDE SEQUENCE [LARGE SCALE GENOMIC DNA]</scope>
</reference>
<protein>
    <recommendedName>
        <fullName evidence="4">PDZ domain-containing protein</fullName>
    </recommendedName>
</protein>
<dbReference type="OMA" id="HKPRIAQ"/>
<feature type="domain" description="PDZ" evidence="4">
    <location>
        <begin position="35"/>
        <end position="116"/>
    </location>
</feature>
<proteinExistence type="inferred from homology"/>
<dbReference type="Pfam" id="PF00595">
    <property type="entry name" value="PDZ"/>
    <property type="match status" value="4"/>
</dbReference>
<evidence type="ECO:0000259" key="4">
    <source>
        <dbReference type="PROSITE" id="PS50106"/>
    </source>
</evidence>
<dbReference type="EMBL" id="BFAA01008601">
    <property type="protein sequence ID" value="GCB69052.1"/>
    <property type="molecule type" value="Genomic_DNA"/>
</dbReference>
<dbReference type="PANTHER" id="PTHR14191:SF6">
    <property type="entry name" value="NA(+)_H(+) EXCHANGE REGULATORY COFACTOR NHE-RF3-RELATED"/>
    <property type="match status" value="1"/>
</dbReference>
<keyword evidence="6" id="KW-1185">Reference proteome</keyword>
<gene>
    <name evidence="5" type="ORF">scyTo_0015275</name>
</gene>
<evidence type="ECO:0000313" key="6">
    <source>
        <dbReference type="Proteomes" id="UP000288216"/>
    </source>
</evidence>
<sequence length="552" mass="59890">IAPKKRTFVDSLGTQPARVWSPKHQAMAADLQPRVCKLSKKAGESFGFFLRIEKDIEGHLIRSVVTGGPADKVGLRDGDRVVRVDTVFVDSEEHQKVVELIKRSGNSVTLLILDDISYTQAKKQSINLSELGGPSPSPSPIPNPVEPVMNGVSGQTPQPKLCHLVKQASSFGFSLKTIEGVSGLFMTEITPDGAAAIAGVQPNDRIIELNGENVENINHQQMVSKIKVSGNSIVLLLIDEASDKYFKSKMTKVVAAMASVKGLPHKPRIAQLSKGPQGYGFYLRVEQGREGHYIREIDPKSPGEKSGLLDGDLLVAVNGNVIDGLDHEALVDKIRNCGNQTTLLVVDSPTNELYKQAGISPICYWQEVYESRPSVEIEEPRESQRSADSPQHGPKTCHFTKGPDGYGFTLNAIKGVQGQFIQQVVKGSTAEEAGLKENDIVMEVNGINVEADTHEELVEKIKSSGVKLSLLVIGKEDYHHFKATNTPTSPTEIPEPTPQAVSNPESIKEESTPEEQVAQEAVAASPPQERREQVKSSSSSSADEGTDDDTQL</sequence>
<dbReference type="CDD" id="cd06768">
    <property type="entry name" value="PDZ_NHERF-like"/>
    <property type="match status" value="4"/>
</dbReference>
<evidence type="ECO:0000313" key="5">
    <source>
        <dbReference type="EMBL" id="GCB69052.1"/>
    </source>
</evidence>
<evidence type="ECO:0000256" key="1">
    <source>
        <dbReference type="ARBA" id="ARBA00022737"/>
    </source>
</evidence>
<dbReference type="InterPro" id="IPR051067">
    <property type="entry name" value="NHER"/>
</dbReference>
<keyword evidence="1" id="KW-0677">Repeat</keyword>
<dbReference type="Proteomes" id="UP000288216">
    <property type="component" value="Unassembled WGS sequence"/>
</dbReference>
<evidence type="ECO:0000256" key="2">
    <source>
        <dbReference type="ARBA" id="ARBA00038110"/>
    </source>
</evidence>
<dbReference type="GO" id="GO:0005102">
    <property type="term" value="F:signaling receptor binding"/>
    <property type="evidence" value="ECO:0007669"/>
    <property type="project" value="TreeGrafter"/>
</dbReference>
<organism evidence="5 6">
    <name type="scientific">Scyliorhinus torazame</name>
    <name type="common">Cloudy catshark</name>
    <name type="synonym">Catulus torazame</name>
    <dbReference type="NCBI Taxonomy" id="75743"/>
    <lineage>
        <taxon>Eukaryota</taxon>
        <taxon>Metazoa</taxon>
        <taxon>Chordata</taxon>
        <taxon>Craniata</taxon>
        <taxon>Vertebrata</taxon>
        <taxon>Chondrichthyes</taxon>
        <taxon>Elasmobranchii</taxon>
        <taxon>Galeomorphii</taxon>
        <taxon>Galeoidea</taxon>
        <taxon>Carcharhiniformes</taxon>
        <taxon>Scyliorhinidae</taxon>
        <taxon>Scyliorhinus</taxon>
    </lineage>
</organism>
<feature type="region of interest" description="Disordered" evidence="3">
    <location>
        <begin position="482"/>
        <end position="552"/>
    </location>
</feature>
<comment type="similarity">
    <text evidence="2">Belongs to the NHER family.</text>
</comment>
<feature type="domain" description="PDZ" evidence="4">
    <location>
        <begin position="269"/>
        <end position="349"/>
    </location>
</feature>
<dbReference type="Gene3D" id="2.30.42.10">
    <property type="match status" value="4"/>
</dbReference>
<dbReference type="GO" id="GO:0072659">
    <property type="term" value="P:protein localization to plasma membrane"/>
    <property type="evidence" value="ECO:0007669"/>
    <property type="project" value="TreeGrafter"/>
</dbReference>
<feature type="domain" description="PDZ" evidence="4">
    <location>
        <begin position="396"/>
        <end position="476"/>
    </location>
</feature>
<evidence type="ECO:0000256" key="3">
    <source>
        <dbReference type="SAM" id="MobiDB-lite"/>
    </source>
</evidence>
<dbReference type="STRING" id="75743.A0A401P7F4"/>
<feature type="compositionally biased region" description="Low complexity" evidence="3">
    <location>
        <begin position="514"/>
        <end position="527"/>
    </location>
</feature>
<accession>A0A401P7F4</accession>
<feature type="compositionally biased region" description="Low complexity" evidence="3">
    <location>
        <begin position="484"/>
        <end position="494"/>
    </location>
</feature>
<dbReference type="SUPFAM" id="SSF50156">
    <property type="entry name" value="PDZ domain-like"/>
    <property type="match status" value="4"/>
</dbReference>
<dbReference type="GO" id="GO:0043495">
    <property type="term" value="F:protein-membrane adaptor activity"/>
    <property type="evidence" value="ECO:0007669"/>
    <property type="project" value="TreeGrafter"/>
</dbReference>
<feature type="region of interest" description="Disordered" evidence="3">
    <location>
        <begin position="375"/>
        <end position="396"/>
    </location>
</feature>
<dbReference type="GO" id="GO:0016324">
    <property type="term" value="C:apical plasma membrane"/>
    <property type="evidence" value="ECO:0007669"/>
    <property type="project" value="TreeGrafter"/>
</dbReference>
<feature type="domain" description="PDZ" evidence="4">
    <location>
        <begin position="161"/>
        <end position="241"/>
    </location>
</feature>
<feature type="non-terminal residue" evidence="5">
    <location>
        <position position="1"/>
    </location>
</feature>
<dbReference type="OrthoDB" id="10009200at2759"/>
<dbReference type="InterPro" id="IPR001478">
    <property type="entry name" value="PDZ"/>
</dbReference>
<dbReference type="SMART" id="SM00228">
    <property type="entry name" value="PDZ"/>
    <property type="match status" value="4"/>
</dbReference>
<dbReference type="InterPro" id="IPR036034">
    <property type="entry name" value="PDZ_sf"/>
</dbReference>
<dbReference type="PANTHER" id="PTHR14191">
    <property type="entry name" value="PDZ DOMAIN CONTAINING PROTEIN"/>
    <property type="match status" value="1"/>
</dbReference>
<feature type="compositionally biased region" description="Basic and acidic residues" evidence="3">
    <location>
        <begin position="375"/>
        <end position="385"/>
    </location>
</feature>
<dbReference type="PROSITE" id="PS50106">
    <property type="entry name" value="PDZ"/>
    <property type="match status" value="4"/>
</dbReference>
<name>A0A401P7F4_SCYTO</name>